<protein>
    <recommendedName>
        <fullName evidence="2">Transposase IS200-like domain-containing protein</fullName>
    </recommendedName>
</protein>
<gene>
    <name evidence="3" type="ORF">BLA17378_06036</name>
</gene>
<dbReference type="Proteomes" id="UP000494120">
    <property type="component" value="Unassembled WGS sequence"/>
</dbReference>
<reference evidence="3 4" key="1">
    <citation type="submission" date="2019-09" db="EMBL/GenBank/DDBJ databases">
        <authorList>
            <person name="Depoorter E."/>
        </authorList>
    </citation>
    <scope>NUCLEOTIDE SEQUENCE [LARGE SCALE GENOMIC DNA]</scope>
    <source>
        <strain evidence="3 4">R-17378</strain>
    </source>
</reference>
<organism evidence="3 4">
    <name type="scientific">Burkholderia aenigmatica</name>
    <dbReference type="NCBI Taxonomy" id="2015348"/>
    <lineage>
        <taxon>Bacteria</taxon>
        <taxon>Pseudomonadati</taxon>
        <taxon>Pseudomonadota</taxon>
        <taxon>Betaproteobacteria</taxon>
        <taxon>Burkholderiales</taxon>
        <taxon>Burkholderiaceae</taxon>
        <taxon>Burkholderia</taxon>
        <taxon>Burkholderia cepacia complex</taxon>
    </lineage>
</organism>
<name>A0ABY6Y003_9BURK</name>
<dbReference type="Gene3D" id="3.30.70.1290">
    <property type="entry name" value="Transposase IS200-like"/>
    <property type="match status" value="1"/>
</dbReference>
<dbReference type="NCBIfam" id="NF033573">
    <property type="entry name" value="transpos_IS200"/>
    <property type="match status" value="1"/>
</dbReference>
<dbReference type="InterPro" id="IPR036515">
    <property type="entry name" value="Transposase_17_sf"/>
</dbReference>
<dbReference type="PANTHER" id="PTHR33360:SF2">
    <property type="entry name" value="TRANSPOSASE FOR INSERTION SEQUENCE ELEMENT IS200"/>
    <property type="match status" value="1"/>
</dbReference>
<dbReference type="EMBL" id="CABVQG010000026">
    <property type="protein sequence ID" value="VWD12901.1"/>
    <property type="molecule type" value="Genomic_DNA"/>
</dbReference>
<sequence>MHVHLVVVTEYRCDEFIMEILDDMRGIFSGVCRDFEAERAEFDDEDDHVYLLVDYQPKVASERIQGRLKSHDPTEVLLQHSQKKLWSGALWSRSYFAGSSGGAPIEIVRKYIEQQKSPPPSRRKGRLRLPRYPPPP</sequence>
<feature type="domain" description="Transposase IS200-like" evidence="2">
    <location>
        <begin position="2"/>
        <end position="115"/>
    </location>
</feature>
<evidence type="ECO:0000259" key="2">
    <source>
        <dbReference type="SMART" id="SM01321"/>
    </source>
</evidence>
<proteinExistence type="predicted"/>
<feature type="region of interest" description="Disordered" evidence="1">
    <location>
        <begin position="112"/>
        <end position="136"/>
    </location>
</feature>
<dbReference type="SUPFAM" id="SSF143422">
    <property type="entry name" value="Transposase IS200-like"/>
    <property type="match status" value="1"/>
</dbReference>
<dbReference type="Pfam" id="PF01797">
    <property type="entry name" value="Y1_Tnp"/>
    <property type="match status" value="1"/>
</dbReference>
<dbReference type="PANTHER" id="PTHR33360">
    <property type="entry name" value="TRANSPOSASE FOR INSERTION SEQUENCE ELEMENT IS200"/>
    <property type="match status" value="1"/>
</dbReference>
<comment type="caution">
    <text evidence="3">The sequence shown here is derived from an EMBL/GenBank/DDBJ whole genome shotgun (WGS) entry which is preliminary data.</text>
</comment>
<evidence type="ECO:0000256" key="1">
    <source>
        <dbReference type="SAM" id="MobiDB-lite"/>
    </source>
</evidence>
<evidence type="ECO:0000313" key="4">
    <source>
        <dbReference type="Proteomes" id="UP000494120"/>
    </source>
</evidence>
<accession>A0ABY6Y003</accession>
<dbReference type="SMART" id="SM01321">
    <property type="entry name" value="Y1_Tnp"/>
    <property type="match status" value="1"/>
</dbReference>
<evidence type="ECO:0000313" key="3">
    <source>
        <dbReference type="EMBL" id="VWD12901.1"/>
    </source>
</evidence>
<keyword evidence="4" id="KW-1185">Reference proteome</keyword>
<dbReference type="InterPro" id="IPR002686">
    <property type="entry name" value="Transposase_17"/>
</dbReference>